<keyword evidence="2" id="KW-1185">Reference proteome</keyword>
<accession>A0A0B0MYH5</accession>
<evidence type="ECO:0000313" key="2">
    <source>
        <dbReference type="Proteomes" id="UP000032142"/>
    </source>
</evidence>
<reference evidence="2" key="1">
    <citation type="submission" date="2014-09" db="EMBL/GenBank/DDBJ databases">
        <authorList>
            <person name="Mudge J."/>
            <person name="Ramaraj T."/>
            <person name="Lindquist I.E."/>
            <person name="Bharti A.K."/>
            <person name="Sundararajan A."/>
            <person name="Cameron C.T."/>
            <person name="Woodward J.E."/>
            <person name="May G.D."/>
            <person name="Brubaker C."/>
            <person name="Broadhvest J."/>
            <person name="Wilkins T.A."/>
        </authorList>
    </citation>
    <scope>NUCLEOTIDE SEQUENCE</scope>
    <source>
        <strain evidence="2">cv. AKA8401</strain>
    </source>
</reference>
<organism evidence="1 2">
    <name type="scientific">Gossypium arboreum</name>
    <name type="common">Tree cotton</name>
    <name type="synonym">Gossypium nanking</name>
    <dbReference type="NCBI Taxonomy" id="29729"/>
    <lineage>
        <taxon>Eukaryota</taxon>
        <taxon>Viridiplantae</taxon>
        <taxon>Streptophyta</taxon>
        <taxon>Embryophyta</taxon>
        <taxon>Tracheophyta</taxon>
        <taxon>Spermatophyta</taxon>
        <taxon>Magnoliopsida</taxon>
        <taxon>eudicotyledons</taxon>
        <taxon>Gunneridae</taxon>
        <taxon>Pentapetalae</taxon>
        <taxon>rosids</taxon>
        <taxon>malvids</taxon>
        <taxon>Malvales</taxon>
        <taxon>Malvaceae</taxon>
        <taxon>Malvoideae</taxon>
        <taxon>Gossypium</taxon>
    </lineage>
</organism>
<sequence length="92" mass="10223">MLACCLLFSYGLTKHKADSLLFISLVFAGNVWHMYMMNALGPFSVPCEGYGLGTRPRDMVMYPGSVESVAFSELHGLRTRRVQGTRACDRVS</sequence>
<gene>
    <name evidence="1" type="ORF">F383_28739</name>
</gene>
<dbReference type="EMBL" id="JRRC01413946">
    <property type="protein sequence ID" value="KHG04564.1"/>
    <property type="molecule type" value="Genomic_DNA"/>
</dbReference>
<proteinExistence type="predicted"/>
<comment type="caution">
    <text evidence="1">The sequence shown here is derived from an EMBL/GenBank/DDBJ whole genome shotgun (WGS) entry which is preliminary data.</text>
</comment>
<name>A0A0B0MYH5_GOSAR</name>
<dbReference type="AlphaFoldDB" id="A0A0B0MYH5"/>
<protein>
    <submittedName>
        <fullName evidence="1">Uncharacterized protein</fullName>
    </submittedName>
</protein>
<evidence type="ECO:0000313" key="1">
    <source>
        <dbReference type="EMBL" id="KHG04564.1"/>
    </source>
</evidence>
<dbReference type="Proteomes" id="UP000032142">
    <property type="component" value="Unassembled WGS sequence"/>
</dbReference>